<keyword evidence="1" id="KW-0059">Arsenical resistance</keyword>
<dbReference type="InterPro" id="IPR036196">
    <property type="entry name" value="Ptyr_pPase_sf"/>
</dbReference>
<accession>B4CZ26</accession>
<dbReference type="SUPFAM" id="SSF52788">
    <property type="entry name" value="Phosphotyrosine protein phosphatases I"/>
    <property type="match status" value="1"/>
</dbReference>
<dbReference type="EMBL" id="ABVL01000004">
    <property type="protein sequence ID" value="EDY20717.1"/>
    <property type="molecule type" value="Genomic_DNA"/>
</dbReference>
<dbReference type="InterPro" id="IPR023485">
    <property type="entry name" value="Ptyr_pPase"/>
</dbReference>
<dbReference type="InParanoid" id="B4CZ26"/>
<dbReference type="PANTHER" id="PTHR43428">
    <property type="entry name" value="ARSENATE REDUCTASE"/>
    <property type="match status" value="1"/>
</dbReference>
<evidence type="ECO:0000313" key="4">
    <source>
        <dbReference type="Proteomes" id="UP000005824"/>
    </source>
</evidence>
<feature type="domain" description="Phosphotyrosine protein phosphatase I" evidence="2">
    <location>
        <begin position="4"/>
        <end position="140"/>
    </location>
</feature>
<dbReference type="CDD" id="cd16345">
    <property type="entry name" value="LMWP_ArsC"/>
    <property type="match status" value="1"/>
</dbReference>
<proteinExistence type="predicted"/>
<dbReference type="PANTHER" id="PTHR43428:SF1">
    <property type="entry name" value="ARSENATE REDUCTASE"/>
    <property type="match status" value="1"/>
</dbReference>
<organism evidence="3 4">
    <name type="scientific">Chthoniobacter flavus Ellin428</name>
    <dbReference type="NCBI Taxonomy" id="497964"/>
    <lineage>
        <taxon>Bacteria</taxon>
        <taxon>Pseudomonadati</taxon>
        <taxon>Verrucomicrobiota</taxon>
        <taxon>Spartobacteria</taxon>
        <taxon>Chthoniobacterales</taxon>
        <taxon>Chthoniobacteraceae</taxon>
        <taxon>Chthoniobacter</taxon>
    </lineage>
</organism>
<reference evidence="3 4" key="1">
    <citation type="journal article" date="2011" name="J. Bacteriol.">
        <title>Genome sequence of Chthoniobacter flavus Ellin428, an aerobic heterotrophic soil bacterium.</title>
        <authorList>
            <person name="Kant R."/>
            <person name="van Passel M.W."/>
            <person name="Palva A."/>
            <person name="Lucas S."/>
            <person name="Lapidus A."/>
            <person name="Glavina Del Rio T."/>
            <person name="Dalin E."/>
            <person name="Tice H."/>
            <person name="Bruce D."/>
            <person name="Goodwin L."/>
            <person name="Pitluck S."/>
            <person name="Larimer F.W."/>
            <person name="Land M.L."/>
            <person name="Hauser L."/>
            <person name="Sangwan P."/>
            <person name="de Vos W.M."/>
            <person name="Janssen P.H."/>
            <person name="Smidt H."/>
        </authorList>
    </citation>
    <scope>NUCLEOTIDE SEQUENCE [LARGE SCALE GENOMIC DNA]</scope>
    <source>
        <strain evidence="3 4">Ellin428</strain>
    </source>
</reference>
<dbReference type="SMART" id="SM00226">
    <property type="entry name" value="LMWPc"/>
    <property type="match status" value="1"/>
</dbReference>
<evidence type="ECO:0000313" key="3">
    <source>
        <dbReference type="EMBL" id="EDY20717.1"/>
    </source>
</evidence>
<dbReference type="eggNOG" id="COG0394">
    <property type="taxonomic scope" value="Bacteria"/>
</dbReference>
<keyword evidence="4" id="KW-1185">Reference proteome</keyword>
<dbReference type="Proteomes" id="UP000005824">
    <property type="component" value="Unassembled WGS sequence"/>
</dbReference>
<dbReference type="STRING" id="497964.CfE428DRAFT_1914"/>
<evidence type="ECO:0000256" key="1">
    <source>
        <dbReference type="ARBA" id="ARBA00022849"/>
    </source>
</evidence>
<evidence type="ECO:0000259" key="2">
    <source>
        <dbReference type="SMART" id="SM00226"/>
    </source>
</evidence>
<protein>
    <submittedName>
        <fullName evidence="3">Protein tyrosine phosphatase</fullName>
    </submittedName>
</protein>
<name>B4CZ26_9BACT</name>
<gene>
    <name evidence="3" type="ORF">CfE428DRAFT_1914</name>
</gene>
<sequence>MTKPKVLFVCIHNSARSQMAEALLNHLCGNQLEAQSAGLEPGKLNPLAVEAMKLMGVDISQAETKSVFEKFKNAEHFAYVITVCDETSGERCPIFPSAAKRIHWSFPDPSSFTGSWEERVLRTVEVRNLIANQIREWCPAVCSQPDLCESVA</sequence>
<dbReference type="Gene3D" id="3.40.50.2300">
    <property type="match status" value="1"/>
</dbReference>
<comment type="caution">
    <text evidence="3">The sequence shown here is derived from an EMBL/GenBank/DDBJ whole genome shotgun (WGS) entry which is preliminary data.</text>
</comment>
<dbReference type="AlphaFoldDB" id="B4CZ26"/>
<dbReference type="GO" id="GO:0046685">
    <property type="term" value="P:response to arsenic-containing substance"/>
    <property type="evidence" value="ECO:0007669"/>
    <property type="project" value="UniProtKB-KW"/>
</dbReference>
<dbReference type="Pfam" id="PF01451">
    <property type="entry name" value="LMWPc"/>
    <property type="match status" value="1"/>
</dbReference>
<dbReference type="RefSeq" id="WP_006979239.1">
    <property type="nucleotide sequence ID" value="NZ_ABVL01000004.1"/>
</dbReference>